<organism evidence="10 11">
    <name type="scientific">Polycladomyces zharkentensis</name>
    <dbReference type="NCBI Taxonomy" id="2807616"/>
    <lineage>
        <taxon>Bacteria</taxon>
        <taxon>Bacillati</taxon>
        <taxon>Bacillota</taxon>
        <taxon>Bacilli</taxon>
        <taxon>Bacillales</taxon>
        <taxon>Thermoactinomycetaceae</taxon>
        <taxon>Polycladomyces</taxon>
    </lineage>
</organism>
<evidence type="ECO:0000256" key="1">
    <source>
        <dbReference type="ARBA" id="ARBA00004651"/>
    </source>
</evidence>
<evidence type="ECO:0000256" key="8">
    <source>
        <dbReference type="ARBA" id="ARBA00023136"/>
    </source>
</evidence>
<keyword evidence="8 9" id="KW-0472">Membrane</keyword>
<protein>
    <recommendedName>
        <fullName evidence="3 9">Energy-coupling factor transporter transmembrane protein EcfT</fullName>
        <shortName evidence="9">ECF transporter T component EcfT</shortName>
    </recommendedName>
</protein>
<comment type="caution">
    <text evidence="10">The sequence shown here is derived from an EMBL/GenBank/DDBJ whole genome shotgun (WGS) entry which is preliminary data.</text>
</comment>
<proteinExistence type="inferred from homology"/>
<evidence type="ECO:0000256" key="3">
    <source>
        <dbReference type="ARBA" id="ARBA00014042"/>
    </source>
</evidence>
<evidence type="ECO:0000256" key="5">
    <source>
        <dbReference type="ARBA" id="ARBA00022475"/>
    </source>
</evidence>
<reference evidence="10" key="1">
    <citation type="journal article" date="2024" name="Int. J. Syst. Evol. Microbiol.">
        <title>Polycladomyces zharkentensis sp. nov., a novel thermophilic cellulose- and starch-degrading member of the Bacillota from a geothermal aquifer in Kazakhstan.</title>
        <authorList>
            <person name="Mashzhan A."/>
            <person name="Kistaubayeva A."/>
            <person name="Javier-Lopez R."/>
            <person name="Bissenova U."/>
            <person name="Bissenbay A."/>
            <person name="Birkeland N.K."/>
        </authorList>
    </citation>
    <scope>NUCLEOTIDE SEQUENCE</scope>
    <source>
        <strain evidence="10">ZKZ2T</strain>
    </source>
</reference>
<name>A0ABS2WIF9_9BACL</name>
<evidence type="ECO:0000313" key="10">
    <source>
        <dbReference type="EMBL" id="MBN2909303.1"/>
    </source>
</evidence>
<dbReference type="RefSeq" id="WP_205494230.1">
    <property type="nucleotide sequence ID" value="NZ_JAFHAP010000007.1"/>
</dbReference>
<dbReference type="InterPro" id="IPR051611">
    <property type="entry name" value="ECF_transporter_component"/>
</dbReference>
<feature type="transmembrane region" description="Helical" evidence="9">
    <location>
        <begin position="75"/>
        <end position="92"/>
    </location>
</feature>
<accession>A0ABS2WIF9</accession>
<feature type="transmembrane region" description="Helical" evidence="9">
    <location>
        <begin position="112"/>
        <end position="131"/>
    </location>
</feature>
<dbReference type="HAMAP" id="MF_01461">
    <property type="entry name" value="EcfT"/>
    <property type="match status" value="1"/>
</dbReference>
<sequence length="269" mass="30278">MNPFGKPIIGQYIPGESPVHRMDPRAKLVFVFVYLTAVFWVRVPAAYLLFILVNLIGVSLSGVSWRLLLRGMKPILWLIAVTALLHVFLTKGGDLWWQWGPISIHEQGVKQAVWMSVRFLLLITMATLLTLTTTPVDLTEGMERLMKPLKRIGVPVHELALMMSIALRFIPTLWEEAEKIMRAQMARGADFESGGMLGRAKSFIPVLIPLFVSALKRAEDLAMAMEARAYRGGEGRTRLRELRFSRLDWALWAVMGGLIIGVWVLGRVG</sequence>
<evidence type="ECO:0000256" key="9">
    <source>
        <dbReference type="HAMAP-Rule" id="MF_01461"/>
    </source>
</evidence>
<evidence type="ECO:0000256" key="7">
    <source>
        <dbReference type="ARBA" id="ARBA00022989"/>
    </source>
</evidence>
<keyword evidence="11" id="KW-1185">Reference proteome</keyword>
<dbReference type="EMBL" id="JAFHAP010000007">
    <property type="protein sequence ID" value="MBN2909303.1"/>
    <property type="molecule type" value="Genomic_DNA"/>
</dbReference>
<gene>
    <name evidence="9" type="primary">ecfT</name>
    <name evidence="10" type="ORF">JQC72_07170</name>
</gene>
<evidence type="ECO:0000256" key="4">
    <source>
        <dbReference type="ARBA" id="ARBA00022448"/>
    </source>
</evidence>
<keyword evidence="4 9" id="KW-0813">Transport</keyword>
<dbReference type="Proteomes" id="UP001177120">
    <property type="component" value="Unassembled WGS sequence"/>
</dbReference>
<dbReference type="Pfam" id="PF02361">
    <property type="entry name" value="CbiQ"/>
    <property type="match status" value="1"/>
</dbReference>
<evidence type="ECO:0000256" key="2">
    <source>
        <dbReference type="ARBA" id="ARBA00005660"/>
    </source>
</evidence>
<dbReference type="InterPro" id="IPR024919">
    <property type="entry name" value="EcfT"/>
</dbReference>
<comment type="function">
    <text evidence="9">Transmembrane (T) component of an energy-coupling factor (ECF) ABC-transporter complex. Unlike classic ABC transporters this ECF transporter provides the energy necessary to transport a number of different substrates.</text>
</comment>
<keyword evidence="6 9" id="KW-0812">Transmembrane</keyword>
<dbReference type="CDD" id="cd16914">
    <property type="entry name" value="EcfT"/>
    <property type="match status" value="1"/>
</dbReference>
<comment type="similarity">
    <text evidence="2 9">Belongs to the energy-coupling factor EcfT family.</text>
</comment>
<dbReference type="InterPro" id="IPR003339">
    <property type="entry name" value="ABC/ECF_trnsptr_transmembrane"/>
</dbReference>
<evidence type="ECO:0000313" key="11">
    <source>
        <dbReference type="Proteomes" id="UP001177120"/>
    </source>
</evidence>
<comment type="subcellular location">
    <subcellularLocation>
        <location evidence="1 9">Cell membrane</location>
        <topology evidence="1 9">Multi-pass membrane protein</topology>
    </subcellularLocation>
</comment>
<evidence type="ECO:0000256" key="6">
    <source>
        <dbReference type="ARBA" id="ARBA00022692"/>
    </source>
</evidence>
<keyword evidence="5 9" id="KW-1003">Cell membrane</keyword>
<feature type="transmembrane region" description="Helical" evidence="9">
    <location>
        <begin position="26"/>
        <end position="43"/>
    </location>
</feature>
<dbReference type="PANTHER" id="PTHR34857">
    <property type="entry name" value="SLL0384 PROTEIN"/>
    <property type="match status" value="1"/>
</dbReference>
<keyword evidence="7 9" id="KW-1133">Transmembrane helix</keyword>
<dbReference type="PANTHER" id="PTHR34857:SF2">
    <property type="entry name" value="SLL0384 PROTEIN"/>
    <property type="match status" value="1"/>
</dbReference>
<feature type="transmembrane region" description="Helical" evidence="9">
    <location>
        <begin position="247"/>
        <end position="266"/>
    </location>
</feature>
<comment type="subunit">
    <text evidence="9">Forms a stable energy-coupling factor (ECF) transporter complex composed of 2 membrane-embedded substrate-binding proteins (S component), 2 ATP-binding proteins (A component) and 2 transmembrane proteins (T component).</text>
</comment>